<dbReference type="GO" id="GO:0009706">
    <property type="term" value="C:chloroplast inner membrane"/>
    <property type="evidence" value="ECO:0007669"/>
    <property type="project" value="UniProtKB-SubCell"/>
</dbReference>
<evidence type="ECO:0000256" key="6">
    <source>
        <dbReference type="ARBA" id="ARBA00023136"/>
    </source>
</evidence>
<organism evidence="8">
    <name type="scientific">Lupinus angustifolius</name>
    <name type="common">Narrow-leaved blue lupine</name>
    <dbReference type="NCBI Taxonomy" id="3871"/>
    <lineage>
        <taxon>Eukaryota</taxon>
        <taxon>Viridiplantae</taxon>
        <taxon>Streptophyta</taxon>
        <taxon>Embryophyta</taxon>
        <taxon>Tracheophyta</taxon>
        <taxon>Spermatophyta</taxon>
        <taxon>Magnoliopsida</taxon>
        <taxon>eudicotyledons</taxon>
        <taxon>Gunneridae</taxon>
        <taxon>Pentapetalae</taxon>
        <taxon>rosids</taxon>
        <taxon>fabids</taxon>
        <taxon>Fabales</taxon>
        <taxon>Fabaceae</taxon>
        <taxon>Papilionoideae</taxon>
        <taxon>50 kb inversion clade</taxon>
        <taxon>genistoids sensu lato</taxon>
        <taxon>core genistoids</taxon>
        <taxon>Genisteae</taxon>
        <taxon>Lupinus</taxon>
    </lineage>
</organism>
<protein>
    <recommendedName>
        <fullName evidence="7">Protein TIC 20</fullName>
    </recommendedName>
</protein>
<keyword evidence="3 7" id="KW-0812">Transmembrane</keyword>
<dbReference type="InterPro" id="IPR005691">
    <property type="entry name" value="Tic20"/>
</dbReference>
<keyword evidence="4" id="KW-1001">Plastid inner membrane</keyword>
<dbReference type="PANTHER" id="PTHR33510">
    <property type="entry name" value="PROTEIN TIC 20-II, CHLOROPLASTIC"/>
    <property type="match status" value="1"/>
</dbReference>
<keyword evidence="7" id="KW-0934">Plastid</keyword>
<dbReference type="AlphaFoldDB" id="L0P2F7"/>
<evidence type="ECO:0000256" key="3">
    <source>
        <dbReference type="ARBA" id="ARBA00022692"/>
    </source>
</evidence>
<dbReference type="EMBL" id="HE804810">
    <property type="protein sequence ID" value="CCH47208.1"/>
    <property type="molecule type" value="Genomic_DNA"/>
</dbReference>
<keyword evidence="6 7" id="KW-0472">Membrane</keyword>
<evidence type="ECO:0000313" key="8">
    <source>
        <dbReference type="EMBL" id="CCH47208.1"/>
    </source>
</evidence>
<comment type="subcellular location">
    <subcellularLocation>
        <location evidence="1">Plastid</location>
        <location evidence="1">Chloroplast inner membrane</location>
        <topology evidence="1">Multi-pass membrane protein</topology>
    </subcellularLocation>
    <subcellularLocation>
        <location evidence="7">Plastid</location>
        <location evidence="7">Chloroplast membrane</location>
        <topology evidence="7">Multi-pass membrane protein</topology>
    </subcellularLocation>
</comment>
<name>L0P2F7_LUPAN</name>
<accession>L0P2F7</accession>
<reference evidence="8" key="1">
    <citation type="journal article" date="2013" name="BMC Genomics">
        <title>Comparative genomics of Lupinus angustifolius gene-rich regions: BAC library exploration, genetic mapping and cytogenetics.</title>
        <authorList>
            <person name="Ksiazkiewicz M."/>
            <person name="Wyrwa K."/>
            <person name="Szczepaniak A."/>
            <person name="Rychel S."/>
            <person name="Majcherkiewicz K."/>
            <person name="Przysiecka L."/>
            <person name="Karlowski W."/>
            <person name="Wolko B."/>
            <person name="Naganowska B."/>
        </authorList>
    </citation>
    <scope>NUCLEOTIDE SEQUENCE</scope>
</reference>
<feature type="transmembrane region" description="Helical" evidence="7">
    <location>
        <begin position="278"/>
        <end position="297"/>
    </location>
</feature>
<feature type="transmembrane region" description="Helical" evidence="7">
    <location>
        <begin position="207"/>
        <end position="230"/>
    </location>
</feature>
<feature type="transmembrane region" description="Helical" evidence="7">
    <location>
        <begin position="250"/>
        <end position="271"/>
    </location>
</feature>
<comment type="function">
    <text evidence="7">Involved in protein precursor import into chloroplasts.</text>
</comment>
<evidence type="ECO:0000256" key="1">
    <source>
        <dbReference type="ARBA" id="ARBA00004478"/>
    </source>
</evidence>
<evidence type="ECO:0000256" key="5">
    <source>
        <dbReference type="ARBA" id="ARBA00022989"/>
    </source>
</evidence>
<evidence type="ECO:0000256" key="4">
    <source>
        <dbReference type="ARBA" id="ARBA00022780"/>
    </source>
</evidence>
<evidence type="ECO:0000256" key="2">
    <source>
        <dbReference type="ARBA" id="ARBA00009596"/>
    </source>
</evidence>
<comment type="similarity">
    <text evidence="2 7">Belongs to the Tic20 family.</text>
</comment>
<keyword evidence="7" id="KW-0150">Chloroplast</keyword>
<proteinExistence type="inferred from homology"/>
<dbReference type="PANTHER" id="PTHR33510:SF12">
    <property type="entry name" value="PROTEIN TIC 20-IV, CHLOROPLASTIC"/>
    <property type="match status" value="1"/>
</dbReference>
<keyword evidence="5 7" id="KW-1133">Transmembrane helix</keyword>
<sequence length="360" mass="41499">MANGEMFLGFDQVLFQKIYKRTVFRHLETSLYKKGSYNTGNFENQGNEGTLLYCYEHCIKFDIHGYNCTCSYFLVLVEDPRDSCAVHHHEDIISCVIACFLICKRSKMNLLSFLVEFYRGGNKDLAPERCTTTCLKRNYAMPFASMSLGKSSTQLNTTVSSPLFTDNEARLSLNTPLSQRFSKIHGQAYIYHNSGFRIPANAERPEWWWRTLSCIPYLIAMHMSATGYYLGPLMEKFPLFENLVYYIPGAVNRLPTWFPILYCYLAIVFVVKNRKFPLLFRFHLMMGMLLEIAQQIVWVSSNFMPLIHFKGTLGVYYWAGVAVTYILVMMQCIRCALLGTFVKIPMVSESAFVHSIFGVK</sequence>
<feature type="transmembrane region" description="Helical" evidence="7">
    <location>
        <begin position="317"/>
        <end position="337"/>
    </location>
</feature>
<dbReference type="Pfam" id="PF16166">
    <property type="entry name" value="TIC20"/>
    <property type="match status" value="1"/>
</dbReference>
<evidence type="ECO:0000256" key="7">
    <source>
        <dbReference type="RuleBase" id="RU367003"/>
    </source>
</evidence>